<evidence type="ECO:0000313" key="2">
    <source>
        <dbReference type="EMBL" id="MFC3994284.1"/>
    </source>
</evidence>
<dbReference type="InterPro" id="IPR051908">
    <property type="entry name" value="Ribosomal_N-acetyltransferase"/>
</dbReference>
<feature type="domain" description="N-acetyltransferase" evidence="1">
    <location>
        <begin position="24"/>
        <end position="180"/>
    </location>
</feature>
<sequence>MHHEDVVPLSLPPWPLTPPAHGGVLLRQVRVEDADMARELSTDPYVPETGSLPLNASGEEAVAWVRRQQGRHAEGAGFSLTIVARATGEAVGHCGLWLGGLGNGRATAGYALVPSARGRGLATDALTALTGFGWTLPGLLRIELYIEPWNAGSIRVAQRAGYTCEGLLRGHRVIGGRRRDLLLYAVVRPG</sequence>
<protein>
    <submittedName>
        <fullName evidence="2">GNAT family N-acetyltransferase</fullName>
        <ecNumber evidence="2">2.3.-.-</ecNumber>
    </submittedName>
</protein>
<dbReference type="PROSITE" id="PS51186">
    <property type="entry name" value="GNAT"/>
    <property type="match status" value="1"/>
</dbReference>
<evidence type="ECO:0000259" key="1">
    <source>
        <dbReference type="PROSITE" id="PS51186"/>
    </source>
</evidence>
<keyword evidence="2" id="KW-0012">Acyltransferase</keyword>
<gene>
    <name evidence="2" type="ORF">ACFOVU_00035</name>
</gene>
<dbReference type="InterPro" id="IPR016181">
    <property type="entry name" value="Acyl_CoA_acyltransferase"/>
</dbReference>
<dbReference type="Gene3D" id="3.40.630.30">
    <property type="match status" value="1"/>
</dbReference>
<comment type="caution">
    <text evidence="2">The sequence shown here is derived from an EMBL/GenBank/DDBJ whole genome shotgun (WGS) entry which is preliminary data.</text>
</comment>
<dbReference type="EMBL" id="JBHSBH010000001">
    <property type="protein sequence ID" value="MFC3994284.1"/>
    <property type="molecule type" value="Genomic_DNA"/>
</dbReference>
<accession>A0ABV8FE05</accession>
<organism evidence="2 3">
    <name type="scientific">Nocardiopsis sediminis</name>
    <dbReference type="NCBI Taxonomy" id="1778267"/>
    <lineage>
        <taxon>Bacteria</taxon>
        <taxon>Bacillati</taxon>
        <taxon>Actinomycetota</taxon>
        <taxon>Actinomycetes</taxon>
        <taxon>Streptosporangiales</taxon>
        <taxon>Nocardiopsidaceae</taxon>
        <taxon>Nocardiopsis</taxon>
    </lineage>
</organism>
<dbReference type="InterPro" id="IPR000182">
    <property type="entry name" value="GNAT_dom"/>
</dbReference>
<keyword evidence="2" id="KW-0808">Transferase</keyword>
<reference evidence="3" key="1">
    <citation type="journal article" date="2019" name="Int. J. Syst. Evol. Microbiol.">
        <title>The Global Catalogue of Microorganisms (GCM) 10K type strain sequencing project: providing services to taxonomists for standard genome sequencing and annotation.</title>
        <authorList>
            <consortium name="The Broad Institute Genomics Platform"/>
            <consortium name="The Broad Institute Genome Sequencing Center for Infectious Disease"/>
            <person name="Wu L."/>
            <person name="Ma J."/>
        </authorList>
    </citation>
    <scope>NUCLEOTIDE SEQUENCE [LARGE SCALE GENOMIC DNA]</scope>
    <source>
        <strain evidence="3">TBRC 1826</strain>
    </source>
</reference>
<dbReference type="Proteomes" id="UP001595847">
    <property type="component" value="Unassembled WGS sequence"/>
</dbReference>
<evidence type="ECO:0000313" key="3">
    <source>
        <dbReference type="Proteomes" id="UP001595847"/>
    </source>
</evidence>
<dbReference type="PANTHER" id="PTHR43441">
    <property type="entry name" value="RIBOSOMAL-PROTEIN-SERINE ACETYLTRANSFERASE"/>
    <property type="match status" value="1"/>
</dbReference>
<dbReference type="SUPFAM" id="SSF55729">
    <property type="entry name" value="Acyl-CoA N-acyltransferases (Nat)"/>
    <property type="match status" value="1"/>
</dbReference>
<proteinExistence type="predicted"/>
<name>A0ABV8FE05_9ACTN</name>
<dbReference type="Pfam" id="PF13302">
    <property type="entry name" value="Acetyltransf_3"/>
    <property type="match status" value="1"/>
</dbReference>
<dbReference type="PANTHER" id="PTHR43441:SF10">
    <property type="entry name" value="ACETYLTRANSFERASE"/>
    <property type="match status" value="1"/>
</dbReference>
<dbReference type="EC" id="2.3.-.-" evidence="2"/>
<dbReference type="GO" id="GO:0016746">
    <property type="term" value="F:acyltransferase activity"/>
    <property type="evidence" value="ECO:0007669"/>
    <property type="project" value="UniProtKB-KW"/>
</dbReference>
<dbReference type="RefSeq" id="WP_378529161.1">
    <property type="nucleotide sequence ID" value="NZ_JBHSBH010000001.1"/>
</dbReference>
<keyword evidence="3" id="KW-1185">Reference proteome</keyword>